<keyword evidence="2" id="KW-0812">Transmembrane</keyword>
<protein>
    <submittedName>
        <fullName evidence="3">Uncharacterized protein</fullName>
    </submittedName>
</protein>
<proteinExistence type="predicted"/>
<evidence type="ECO:0000256" key="2">
    <source>
        <dbReference type="SAM" id="Phobius"/>
    </source>
</evidence>
<feature type="region of interest" description="Disordered" evidence="1">
    <location>
        <begin position="123"/>
        <end position="146"/>
    </location>
</feature>
<evidence type="ECO:0000313" key="3">
    <source>
        <dbReference type="EMBL" id="DAD65436.1"/>
    </source>
</evidence>
<feature type="transmembrane region" description="Helical" evidence="2">
    <location>
        <begin position="15"/>
        <end position="33"/>
    </location>
</feature>
<organism evidence="3">
    <name type="scientific">Myoviridae sp. ctA4D8</name>
    <dbReference type="NCBI Taxonomy" id="2823535"/>
    <lineage>
        <taxon>Viruses</taxon>
        <taxon>Duplodnaviria</taxon>
        <taxon>Heunggongvirae</taxon>
        <taxon>Uroviricota</taxon>
        <taxon>Caudoviricetes</taxon>
    </lineage>
</organism>
<feature type="transmembrane region" description="Helical" evidence="2">
    <location>
        <begin position="76"/>
        <end position="96"/>
    </location>
</feature>
<keyword evidence="2" id="KW-1133">Transmembrane helix</keyword>
<accession>A0A8S5L6N6</accession>
<name>A0A8S5L6N6_9CAUD</name>
<sequence>MLTTSAVSTVEHAMIYDPYFYLFFVGGLLFSILSDYDDPVRKKNLTFKSIVTSIVITSIVSFLSMFAYSEGYVNKFVLYLIITIMSVFGHAIIIKYRTPLIDSSGKELTKLPKTASKFINRRLGVEDTPDPTVENKQQSEEVSNNP</sequence>
<feature type="compositionally biased region" description="Polar residues" evidence="1">
    <location>
        <begin position="134"/>
        <end position="146"/>
    </location>
</feature>
<reference evidence="3" key="1">
    <citation type="journal article" date="2021" name="Proc. Natl. Acad. Sci. U.S.A.">
        <title>A Catalog of Tens of Thousands of Viruses from Human Metagenomes Reveals Hidden Associations with Chronic Diseases.</title>
        <authorList>
            <person name="Tisza M.J."/>
            <person name="Buck C.B."/>
        </authorList>
    </citation>
    <scope>NUCLEOTIDE SEQUENCE</scope>
    <source>
        <strain evidence="3">CtA4D8</strain>
    </source>
</reference>
<feature type="transmembrane region" description="Helical" evidence="2">
    <location>
        <begin position="45"/>
        <end position="64"/>
    </location>
</feature>
<keyword evidence="2" id="KW-0472">Membrane</keyword>
<dbReference type="EMBL" id="BK014643">
    <property type="protein sequence ID" value="DAD65436.1"/>
    <property type="molecule type" value="Genomic_DNA"/>
</dbReference>
<evidence type="ECO:0000256" key="1">
    <source>
        <dbReference type="SAM" id="MobiDB-lite"/>
    </source>
</evidence>